<dbReference type="EMBL" id="JACJII010000001">
    <property type="protein sequence ID" value="MBA9002270.1"/>
    <property type="molecule type" value="Genomic_DNA"/>
</dbReference>
<evidence type="ECO:0000313" key="3">
    <source>
        <dbReference type="Proteomes" id="UP000539313"/>
    </source>
</evidence>
<name>A0A7W3MUR5_9ACTN</name>
<evidence type="ECO:0000256" key="1">
    <source>
        <dbReference type="SAM" id="MobiDB-lite"/>
    </source>
</evidence>
<proteinExistence type="predicted"/>
<sequence>MTTAPIEPDPIPREPTVPAADPGPGAPEPPPGHGPDPDDDEPDEVPD</sequence>
<reference evidence="2 3" key="1">
    <citation type="submission" date="2020-08" db="EMBL/GenBank/DDBJ databases">
        <title>Sequencing the genomes of 1000 actinobacteria strains.</title>
        <authorList>
            <person name="Klenk H.-P."/>
        </authorList>
    </citation>
    <scope>NUCLEOTIDE SEQUENCE [LARGE SCALE GENOMIC DNA]</scope>
    <source>
        <strain evidence="2 3">DSM 45823</strain>
    </source>
</reference>
<organism evidence="2 3">
    <name type="scientific">Thermomonospora cellulosilytica</name>
    <dbReference type="NCBI Taxonomy" id="1411118"/>
    <lineage>
        <taxon>Bacteria</taxon>
        <taxon>Bacillati</taxon>
        <taxon>Actinomycetota</taxon>
        <taxon>Actinomycetes</taxon>
        <taxon>Streptosporangiales</taxon>
        <taxon>Thermomonosporaceae</taxon>
        <taxon>Thermomonospora</taxon>
    </lineage>
</organism>
<feature type="compositionally biased region" description="Pro residues" evidence="1">
    <location>
        <begin position="24"/>
        <end position="34"/>
    </location>
</feature>
<comment type="caution">
    <text evidence="2">The sequence shown here is derived from an EMBL/GenBank/DDBJ whole genome shotgun (WGS) entry which is preliminary data.</text>
</comment>
<evidence type="ECO:0000313" key="2">
    <source>
        <dbReference type="EMBL" id="MBA9002270.1"/>
    </source>
</evidence>
<accession>A0A7W3MUR5</accession>
<protein>
    <submittedName>
        <fullName evidence="2">Uncharacterized protein</fullName>
    </submittedName>
</protein>
<dbReference type="Proteomes" id="UP000539313">
    <property type="component" value="Unassembled WGS sequence"/>
</dbReference>
<keyword evidence="3" id="KW-1185">Reference proteome</keyword>
<feature type="region of interest" description="Disordered" evidence="1">
    <location>
        <begin position="1"/>
        <end position="47"/>
    </location>
</feature>
<dbReference type="AlphaFoldDB" id="A0A7W3MUR5"/>
<gene>
    <name evidence="2" type="ORF">HNR21_001152</name>
</gene>
<dbReference type="RefSeq" id="WP_182704355.1">
    <property type="nucleotide sequence ID" value="NZ_JACJII010000001.1"/>
</dbReference>
<feature type="compositionally biased region" description="Acidic residues" evidence="1">
    <location>
        <begin position="37"/>
        <end position="47"/>
    </location>
</feature>